<keyword evidence="8" id="KW-0449">Lipoprotein</keyword>
<dbReference type="GO" id="GO:0007165">
    <property type="term" value="P:signal transduction"/>
    <property type="evidence" value="ECO:0000318"/>
    <property type="project" value="GO_Central"/>
</dbReference>
<dbReference type="SMART" id="SM00175">
    <property type="entry name" value="RAB"/>
    <property type="match status" value="1"/>
</dbReference>
<dbReference type="Pfam" id="PF00071">
    <property type="entry name" value="Ras"/>
    <property type="match status" value="1"/>
</dbReference>
<evidence type="ECO:0000256" key="2">
    <source>
        <dbReference type="ARBA" id="ARBA00010142"/>
    </source>
</evidence>
<dbReference type="OMA" id="ANDYVEC"/>
<protein>
    <submittedName>
        <fullName evidence="10">Ras-like GTP-binding protein Rho1</fullName>
    </submittedName>
</protein>
<dbReference type="PhylomeDB" id="D6WTQ3"/>
<dbReference type="GO" id="GO:0032956">
    <property type="term" value="P:regulation of actin cytoskeleton organization"/>
    <property type="evidence" value="ECO:0000318"/>
    <property type="project" value="GO_Central"/>
</dbReference>
<dbReference type="FunFam" id="3.40.50.300:FF:000983">
    <property type="entry name" value="Rho family GTPase"/>
    <property type="match status" value="1"/>
</dbReference>
<keyword evidence="11" id="KW-1185">Reference proteome</keyword>
<reference evidence="10 11" key="1">
    <citation type="journal article" date="2008" name="Nature">
        <title>The genome of the model beetle and pest Tribolium castaneum.</title>
        <authorList>
            <consortium name="Tribolium Genome Sequencing Consortium"/>
            <person name="Richards S."/>
            <person name="Gibbs R.A."/>
            <person name="Weinstock G.M."/>
            <person name="Brown S.J."/>
            <person name="Denell R."/>
            <person name="Beeman R.W."/>
            <person name="Gibbs R."/>
            <person name="Beeman R.W."/>
            <person name="Brown S.J."/>
            <person name="Bucher G."/>
            <person name="Friedrich M."/>
            <person name="Grimmelikhuijzen C.J."/>
            <person name="Klingler M."/>
            <person name="Lorenzen M."/>
            <person name="Richards S."/>
            <person name="Roth S."/>
            <person name="Schroder R."/>
            <person name="Tautz D."/>
            <person name="Zdobnov E.M."/>
            <person name="Muzny D."/>
            <person name="Gibbs R.A."/>
            <person name="Weinstock G.M."/>
            <person name="Attaway T."/>
            <person name="Bell S."/>
            <person name="Buhay C.J."/>
            <person name="Chandrabose M.N."/>
            <person name="Chavez D."/>
            <person name="Clerk-Blankenburg K.P."/>
            <person name="Cree A."/>
            <person name="Dao M."/>
            <person name="Davis C."/>
            <person name="Chacko J."/>
            <person name="Dinh H."/>
            <person name="Dugan-Rocha S."/>
            <person name="Fowler G."/>
            <person name="Garner T.T."/>
            <person name="Garnes J."/>
            <person name="Gnirke A."/>
            <person name="Hawes A."/>
            <person name="Hernandez J."/>
            <person name="Hines S."/>
            <person name="Holder M."/>
            <person name="Hume J."/>
            <person name="Jhangiani S.N."/>
            <person name="Joshi V."/>
            <person name="Khan Z.M."/>
            <person name="Jackson L."/>
            <person name="Kovar C."/>
            <person name="Kowis A."/>
            <person name="Lee S."/>
            <person name="Lewis L.R."/>
            <person name="Margolis J."/>
            <person name="Morgan M."/>
            <person name="Nazareth L.V."/>
            <person name="Nguyen N."/>
            <person name="Okwuonu G."/>
            <person name="Parker D."/>
            <person name="Richards S."/>
            <person name="Ruiz S.J."/>
            <person name="Santibanez J."/>
            <person name="Savard J."/>
            <person name="Scherer S.E."/>
            <person name="Schneider B."/>
            <person name="Sodergren E."/>
            <person name="Tautz D."/>
            <person name="Vattahil S."/>
            <person name="Villasana D."/>
            <person name="White C.S."/>
            <person name="Wright R."/>
            <person name="Park Y."/>
            <person name="Beeman R.W."/>
            <person name="Lord J."/>
            <person name="Oppert B."/>
            <person name="Lorenzen M."/>
            <person name="Brown S."/>
            <person name="Wang L."/>
            <person name="Savard J."/>
            <person name="Tautz D."/>
            <person name="Richards S."/>
            <person name="Weinstock G."/>
            <person name="Gibbs R.A."/>
            <person name="Liu Y."/>
            <person name="Worley K."/>
            <person name="Weinstock G."/>
            <person name="Elsik C.G."/>
            <person name="Reese J.T."/>
            <person name="Elhaik E."/>
            <person name="Landan G."/>
            <person name="Graur D."/>
            <person name="Arensburger P."/>
            <person name="Atkinson P."/>
            <person name="Beeman R.W."/>
            <person name="Beidler J."/>
            <person name="Brown S.J."/>
            <person name="Demuth J.P."/>
            <person name="Drury D.W."/>
            <person name="Du Y.Z."/>
            <person name="Fujiwara H."/>
            <person name="Lorenzen M."/>
            <person name="Maselli V."/>
            <person name="Osanai M."/>
            <person name="Park Y."/>
            <person name="Robertson H.M."/>
            <person name="Tu Z."/>
            <person name="Wang J.J."/>
            <person name="Wang S."/>
            <person name="Richards S."/>
            <person name="Song H."/>
            <person name="Zhang L."/>
            <person name="Sodergren E."/>
            <person name="Werner D."/>
            <person name="Stanke M."/>
            <person name="Morgenstern B."/>
            <person name="Solovyev V."/>
            <person name="Kosarev P."/>
            <person name="Brown G."/>
            <person name="Chen H.C."/>
            <person name="Ermolaeva O."/>
            <person name="Hlavina W."/>
            <person name="Kapustin Y."/>
            <person name="Kiryutin B."/>
            <person name="Kitts P."/>
            <person name="Maglott D."/>
            <person name="Pruitt K."/>
            <person name="Sapojnikov V."/>
            <person name="Souvorov A."/>
            <person name="Mackey A.J."/>
            <person name="Waterhouse R.M."/>
            <person name="Wyder S."/>
            <person name="Zdobnov E.M."/>
            <person name="Zdobnov E.M."/>
            <person name="Wyder S."/>
            <person name="Kriventseva E.V."/>
            <person name="Kadowaki T."/>
            <person name="Bork P."/>
            <person name="Aranda M."/>
            <person name="Bao R."/>
            <person name="Beermann A."/>
            <person name="Berns N."/>
            <person name="Bolognesi R."/>
            <person name="Bonneton F."/>
            <person name="Bopp D."/>
            <person name="Brown S.J."/>
            <person name="Bucher G."/>
            <person name="Butts T."/>
            <person name="Chaumot A."/>
            <person name="Denell R.E."/>
            <person name="Ferrier D.E."/>
            <person name="Friedrich M."/>
            <person name="Gordon C.M."/>
            <person name="Jindra M."/>
            <person name="Klingler M."/>
            <person name="Lan Q."/>
            <person name="Lattorff H.M."/>
            <person name="Laudet V."/>
            <person name="von Levetsow C."/>
            <person name="Liu Z."/>
            <person name="Lutz R."/>
            <person name="Lynch J.A."/>
            <person name="da Fonseca R.N."/>
            <person name="Posnien N."/>
            <person name="Reuter R."/>
            <person name="Roth S."/>
            <person name="Savard J."/>
            <person name="Schinko J.B."/>
            <person name="Schmitt C."/>
            <person name="Schoppmeier M."/>
            <person name="Schroder R."/>
            <person name="Shippy T.D."/>
            <person name="Simonnet F."/>
            <person name="Marques-Souza H."/>
            <person name="Tautz D."/>
            <person name="Tomoyasu Y."/>
            <person name="Trauner J."/>
            <person name="Van der Zee M."/>
            <person name="Vervoort M."/>
            <person name="Wittkopp N."/>
            <person name="Wimmer E.A."/>
            <person name="Yang X."/>
            <person name="Jones A.K."/>
            <person name="Sattelle D.B."/>
            <person name="Ebert P.R."/>
            <person name="Nelson D."/>
            <person name="Scott J.G."/>
            <person name="Beeman R.W."/>
            <person name="Muthukrishnan S."/>
            <person name="Kramer K.J."/>
            <person name="Arakane Y."/>
            <person name="Beeman R.W."/>
            <person name="Zhu Q."/>
            <person name="Hogenkamp D."/>
            <person name="Dixit R."/>
            <person name="Oppert B."/>
            <person name="Jiang H."/>
            <person name="Zou Z."/>
            <person name="Marshall J."/>
            <person name="Elpidina E."/>
            <person name="Vinokurov K."/>
            <person name="Oppert C."/>
            <person name="Zou Z."/>
            <person name="Evans J."/>
            <person name="Lu Z."/>
            <person name="Zhao P."/>
            <person name="Sumathipala N."/>
            <person name="Altincicek B."/>
            <person name="Vilcinskas A."/>
            <person name="Williams M."/>
            <person name="Hultmark D."/>
            <person name="Hetru C."/>
            <person name="Jiang H."/>
            <person name="Grimmelikhuijzen C.J."/>
            <person name="Hauser F."/>
            <person name="Cazzamali G."/>
            <person name="Williamson M."/>
            <person name="Park Y."/>
            <person name="Li B."/>
            <person name="Tanaka Y."/>
            <person name="Predel R."/>
            <person name="Neupert S."/>
            <person name="Schachtner J."/>
            <person name="Verleyen P."/>
            <person name="Raible F."/>
            <person name="Bork P."/>
            <person name="Friedrich M."/>
            <person name="Walden K.K."/>
            <person name="Robertson H.M."/>
            <person name="Angeli S."/>
            <person name="Foret S."/>
            <person name="Bucher G."/>
            <person name="Schuetz S."/>
            <person name="Maleszka R."/>
            <person name="Wimmer E.A."/>
            <person name="Beeman R.W."/>
            <person name="Lorenzen M."/>
            <person name="Tomoyasu Y."/>
            <person name="Miller S.C."/>
            <person name="Grossmann D."/>
            <person name="Bucher G."/>
        </authorList>
    </citation>
    <scope>NUCLEOTIDE SEQUENCE [LARGE SCALE GENOMIC DNA]</scope>
    <source>
        <strain evidence="10 11">Georgia GA2</strain>
    </source>
</reference>
<evidence type="ECO:0000256" key="7">
    <source>
        <dbReference type="ARBA" id="ARBA00023136"/>
    </source>
</evidence>
<dbReference type="InParanoid" id="D6WTQ3"/>
<evidence type="ECO:0000256" key="3">
    <source>
        <dbReference type="ARBA" id="ARBA00022475"/>
    </source>
</evidence>
<dbReference type="InterPro" id="IPR027417">
    <property type="entry name" value="P-loop_NTPase"/>
</dbReference>
<keyword evidence="5" id="KW-0547">Nucleotide-binding</keyword>
<dbReference type="eggNOG" id="KOG0393">
    <property type="taxonomic scope" value="Eukaryota"/>
</dbReference>
<comment type="similarity">
    <text evidence="2">Belongs to the small GTPase superfamily. Rho family.</text>
</comment>
<dbReference type="HOGENOM" id="CLU_041217_21_2_1"/>
<dbReference type="PANTHER" id="PTHR24072">
    <property type="entry name" value="RHO FAMILY GTPASE"/>
    <property type="match status" value="1"/>
</dbReference>
<dbReference type="InterPro" id="IPR005225">
    <property type="entry name" value="Small_GTP-bd"/>
</dbReference>
<dbReference type="STRING" id="7070.D6WTQ3"/>
<dbReference type="InterPro" id="IPR003578">
    <property type="entry name" value="Small_GTPase_Rho"/>
</dbReference>
<keyword evidence="3" id="KW-1003">Cell membrane</keyword>
<accession>D6WTQ3</accession>
<dbReference type="PROSITE" id="PS51421">
    <property type="entry name" value="RAS"/>
    <property type="match status" value="1"/>
</dbReference>
<gene>
    <name evidence="10" type="primary">AUGUSTUS-3.0.2_09159</name>
    <name evidence="10" type="ORF">TcasGA2_TC009159</name>
</gene>
<dbReference type="PROSITE" id="PS51420">
    <property type="entry name" value="RHO"/>
    <property type="match status" value="1"/>
</dbReference>
<dbReference type="PROSITE" id="PS51419">
    <property type="entry name" value="RAB"/>
    <property type="match status" value="1"/>
</dbReference>
<keyword evidence="4" id="KW-0488">Methylation</keyword>
<keyword evidence="6" id="KW-0342">GTP-binding</keyword>
<dbReference type="GO" id="GO:0016477">
    <property type="term" value="P:cell migration"/>
    <property type="evidence" value="ECO:0000318"/>
    <property type="project" value="GO_Central"/>
</dbReference>
<dbReference type="NCBIfam" id="TIGR00231">
    <property type="entry name" value="small_GTP"/>
    <property type="match status" value="1"/>
</dbReference>
<dbReference type="GO" id="GO:0007264">
    <property type="term" value="P:small GTPase-mediated signal transduction"/>
    <property type="evidence" value="ECO:0007669"/>
    <property type="project" value="InterPro"/>
</dbReference>
<dbReference type="GO" id="GO:0003006">
    <property type="term" value="P:developmental process involved in reproduction"/>
    <property type="evidence" value="ECO:0007669"/>
    <property type="project" value="UniProtKB-ARBA"/>
</dbReference>
<dbReference type="AlphaFoldDB" id="D6WTQ3"/>
<organism evidence="10 11">
    <name type="scientific">Tribolium castaneum</name>
    <name type="common">Red flour beetle</name>
    <dbReference type="NCBI Taxonomy" id="7070"/>
    <lineage>
        <taxon>Eukaryota</taxon>
        <taxon>Metazoa</taxon>
        <taxon>Ecdysozoa</taxon>
        <taxon>Arthropoda</taxon>
        <taxon>Hexapoda</taxon>
        <taxon>Insecta</taxon>
        <taxon>Pterygota</taxon>
        <taxon>Neoptera</taxon>
        <taxon>Endopterygota</taxon>
        <taxon>Coleoptera</taxon>
        <taxon>Polyphaga</taxon>
        <taxon>Cucujiformia</taxon>
        <taxon>Tenebrionidae</taxon>
        <taxon>Tenebrionidae incertae sedis</taxon>
        <taxon>Tribolium</taxon>
    </lineage>
</organism>
<dbReference type="SMART" id="SM00174">
    <property type="entry name" value="RHO"/>
    <property type="match status" value="1"/>
</dbReference>
<dbReference type="GO" id="GO:0035006">
    <property type="term" value="P:melanization defense response"/>
    <property type="evidence" value="ECO:0007669"/>
    <property type="project" value="UniProtKB-ARBA"/>
</dbReference>
<evidence type="ECO:0000256" key="6">
    <source>
        <dbReference type="ARBA" id="ARBA00023134"/>
    </source>
</evidence>
<evidence type="ECO:0000313" key="10">
    <source>
        <dbReference type="EMBL" id="EFA06292.1"/>
    </source>
</evidence>
<reference evidence="10 11" key="2">
    <citation type="journal article" date="2010" name="Nucleic Acids Res.">
        <title>BeetleBase in 2010: revisions to provide comprehensive genomic information for Tribolium castaneum.</title>
        <authorList>
            <person name="Kim H.S."/>
            <person name="Murphy T."/>
            <person name="Xia J."/>
            <person name="Caragea D."/>
            <person name="Park Y."/>
            <person name="Beeman R.W."/>
            <person name="Lorenzen M.D."/>
            <person name="Butcher S."/>
            <person name="Manak J.R."/>
            <person name="Brown S.J."/>
        </authorList>
    </citation>
    <scope>GENOME REANNOTATION</scope>
    <source>
        <strain evidence="10 11">Georgia GA2</strain>
    </source>
</reference>
<dbReference type="GO" id="GO:0001667">
    <property type="term" value="P:ameboidal-type cell migration"/>
    <property type="evidence" value="ECO:0007669"/>
    <property type="project" value="UniProtKB-ARBA"/>
</dbReference>
<dbReference type="GO" id="GO:0022412">
    <property type="term" value="P:cellular process involved in reproduction in multicellular organism"/>
    <property type="evidence" value="ECO:0007669"/>
    <property type="project" value="UniProtKB-ARBA"/>
</dbReference>
<evidence type="ECO:0000256" key="4">
    <source>
        <dbReference type="ARBA" id="ARBA00022481"/>
    </source>
</evidence>
<dbReference type="GO" id="GO:0005886">
    <property type="term" value="C:plasma membrane"/>
    <property type="evidence" value="ECO:0000318"/>
    <property type="project" value="GO_Central"/>
</dbReference>
<proteinExistence type="inferred from homology"/>
<dbReference type="GO" id="GO:0019901">
    <property type="term" value="F:protein kinase binding"/>
    <property type="evidence" value="ECO:0000318"/>
    <property type="project" value="GO_Central"/>
</dbReference>
<dbReference type="KEGG" id="tca:663316"/>
<dbReference type="Proteomes" id="UP000007266">
    <property type="component" value="Linkage group 7"/>
</dbReference>
<evidence type="ECO:0000256" key="8">
    <source>
        <dbReference type="ARBA" id="ARBA00023288"/>
    </source>
</evidence>
<evidence type="ECO:0000313" key="11">
    <source>
        <dbReference type="Proteomes" id="UP000007266"/>
    </source>
</evidence>
<dbReference type="EMBL" id="KQ971352">
    <property type="protein sequence ID" value="EFA06292.1"/>
    <property type="molecule type" value="Genomic_DNA"/>
</dbReference>
<dbReference type="GO" id="GO:0005829">
    <property type="term" value="C:cytosol"/>
    <property type="evidence" value="ECO:0000318"/>
    <property type="project" value="GO_Central"/>
</dbReference>
<comment type="subcellular location">
    <subcellularLocation>
        <location evidence="1">Cell membrane</location>
        <topology evidence="1">Lipid-anchor</topology>
        <orientation evidence="1">Cytoplasmic side</orientation>
    </subcellularLocation>
</comment>
<dbReference type="SMART" id="SM00173">
    <property type="entry name" value="RAS"/>
    <property type="match status" value="1"/>
</dbReference>
<dbReference type="GO" id="GO:0005525">
    <property type="term" value="F:GTP binding"/>
    <property type="evidence" value="ECO:0000318"/>
    <property type="project" value="GO_Central"/>
</dbReference>
<evidence type="ECO:0000256" key="1">
    <source>
        <dbReference type="ARBA" id="ARBA00004342"/>
    </source>
</evidence>
<name>D6WTQ3_TRICA</name>
<dbReference type="InterPro" id="IPR001806">
    <property type="entry name" value="Small_GTPase"/>
</dbReference>
<keyword evidence="9" id="KW-0636">Prenylation</keyword>
<evidence type="ECO:0000256" key="9">
    <source>
        <dbReference type="ARBA" id="ARBA00023289"/>
    </source>
</evidence>
<sequence length="192" mass="21948">MSSVQKKLIIVGDGACGKTCLLIAFAKDIFNSEYRPTVFENYVADVELDALTVELSLWDTSGQEDYDRLRPIQYPETDVVLICFSVMWRDSLLNVSAKWCPEVRHFCPNVPILLIGTKNDLREDKEELEKLKMMKKSPVTRDEAEAMARTIGAVCYIECSAKTKYNVQEVFKEAARATIAKRKKRKQRCVLI</sequence>
<dbReference type="GO" id="GO:0035099">
    <property type="term" value="P:hemocyte migration"/>
    <property type="evidence" value="ECO:0007669"/>
    <property type="project" value="UniProtKB-ARBA"/>
</dbReference>
<keyword evidence="7" id="KW-0472">Membrane</keyword>
<dbReference type="OrthoDB" id="8830751at2759"/>
<dbReference type="Gene3D" id="3.40.50.300">
    <property type="entry name" value="P-loop containing nucleotide triphosphate hydrolases"/>
    <property type="match status" value="1"/>
</dbReference>
<dbReference type="GO" id="GO:0007015">
    <property type="term" value="P:actin filament organization"/>
    <property type="evidence" value="ECO:0000318"/>
    <property type="project" value="GO_Central"/>
</dbReference>
<dbReference type="SUPFAM" id="SSF52540">
    <property type="entry name" value="P-loop containing nucleoside triphosphate hydrolases"/>
    <property type="match status" value="1"/>
</dbReference>
<dbReference type="PRINTS" id="PR00449">
    <property type="entry name" value="RASTRNSFRMNG"/>
</dbReference>
<dbReference type="CDD" id="cd00157">
    <property type="entry name" value="Rho"/>
    <property type="match status" value="1"/>
</dbReference>
<dbReference type="GO" id="GO:0003924">
    <property type="term" value="F:GTPase activity"/>
    <property type="evidence" value="ECO:0000318"/>
    <property type="project" value="GO_Central"/>
</dbReference>
<evidence type="ECO:0000256" key="5">
    <source>
        <dbReference type="ARBA" id="ARBA00022741"/>
    </source>
</evidence>